<feature type="compositionally biased region" description="Acidic residues" evidence="3">
    <location>
        <begin position="392"/>
        <end position="402"/>
    </location>
</feature>
<evidence type="ECO:0000256" key="1">
    <source>
        <dbReference type="ARBA" id="ARBA00004123"/>
    </source>
</evidence>
<name>A0A316UUY5_9BASI</name>
<dbReference type="InterPro" id="IPR039896">
    <property type="entry name" value="Red-like"/>
</dbReference>
<feature type="compositionally biased region" description="Low complexity" evidence="3">
    <location>
        <begin position="295"/>
        <end position="321"/>
    </location>
</feature>
<keyword evidence="2" id="KW-0539">Nucleus</keyword>
<feature type="domain" description="RED-like N-terminal" evidence="4">
    <location>
        <begin position="68"/>
        <end position="193"/>
    </location>
</feature>
<gene>
    <name evidence="5" type="ORF">BDZ90DRAFT_259146</name>
</gene>
<dbReference type="GO" id="GO:0005634">
    <property type="term" value="C:nucleus"/>
    <property type="evidence" value="ECO:0007669"/>
    <property type="project" value="UniProtKB-SubCell"/>
</dbReference>
<reference evidence="5 6" key="1">
    <citation type="journal article" date="2018" name="Mol. Biol. Evol.">
        <title>Broad Genomic Sampling Reveals a Smut Pathogenic Ancestry of the Fungal Clade Ustilaginomycotina.</title>
        <authorList>
            <person name="Kijpornyongpan T."/>
            <person name="Mondo S.J."/>
            <person name="Barry K."/>
            <person name="Sandor L."/>
            <person name="Lee J."/>
            <person name="Lipzen A."/>
            <person name="Pangilinan J."/>
            <person name="LaButti K."/>
            <person name="Hainaut M."/>
            <person name="Henrissat B."/>
            <person name="Grigoriev I.V."/>
            <person name="Spatafora J.W."/>
            <person name="Aime M.C."/>
        </authorList>
    </citation>
    <scope>NUCLEOTIDE SEQUENCE [LARGE SCALE GENOMIC DNA]</scope>
    <source>
        <strain evidence="5 6">MCA 5214</strain>
    </source>
</reference>
<dbReference type="STRING" id="1569628.A0A316UUY5"/>
<feature type="compositionally biased region" description="Basic and acidic residues" evidence="3">
    <location>
        <begin position="421"/>
        <end position="437"/>
    </location>
</feature>
<feature type="compositionally biased region" description="Low complexity" evidence="3">
    <location>
        <begin position="438"/>
        <end position="448"/>
    </location>
</feature>
<dbReference type="GeneID" id="37029963"/>
<feature type="compositionally biased region" description="Polar residues" evidence="3">
    <location>
        <begin position="479"/>
        <end position="489"/>
    </location>
</feature>
<feature type="region of interest" description="Disordered" evidence="3">
    <location>
        <begin position="156"/>
        <end position="564"/>
    </location>
</feature>
<feature type="compositionally biased region" description="Basic and acidic residues" evidence="3">
    <location>
        <begin position="43"/>
        <end position="56"/>
    </location>
</feature>
<accession>A0A316UUY5</accession>
<feature type="compositionally biased region" description="Basic and acidic residues" evidence="3">
    <location>
        <begin position="82"/>
        <end position="95"/>
    </location>
</feature>
<organism evidence="5 6">
    <name type="scientific">Jaminaea rosea</name>
    <dbReference type="NCBI Taxonomy" id="1569628"/>
    <lineage>
        <taxon>Eukaryota</taxon>
        <taxon>Fungi</taxon>
        <taxon>Dikarya</taxon>
        <taxon>Basidiomycota</taxon>
        <taxon>Ustilaginomycotina</taxon>
        <taxon>Exobasidiomycetes</taxon>
        <taxon>Microstromatales</taxon>
        <taxon>Microstromatales incertae sedis</taxon>
        <taxon>Jaminaea</taxon>
    </lineage>
</organism>
<feature type="compositionally biased region" description="Basic and acidic residues" evidence="3">
    <location>
        <begin position="516"/>
        <end position="538"/>
    </location>
</feature>
<dbReference type="EMBL" id="KZ819664">
    <property type="protein sequence ID" value="PWN29089.1"/>
    <property type="molecule type" value="Genomic_DNA"/>
</dbReference>
<feature type="compositionally biased region" description="Polar residues" evidence="3">
    <location>
        <begin position="504"/>
        <end position="514"/>
    </location>
</feature>
<evidence type="ECO:0000256" key="3">
    <source>
        <dbReference type="SAM" id="MobiDB-lite"/>
    </source>
</evidence>
<evidence type="ECO:0000259" key="4">
    <source>
        <dbReference type="Pfam" id="PF07808"/>
    </source>
</evidence>
<evidence type="ECO:0000313" key="5">
    <source>
        <dbReference type="EMBL" id="PWN29089.1"/>
    </source>
</evidence>
<proteinExistence type="predicted"/>
<evidence type="ECO:0000256" key="2">
    <source>
        <dbReference type="ARBA" id="ARBA00023242"/>
    </source>
</evidence>
<feature type="compositionally biased region" description="Basic and acidic residues" evidence="3">
    <location>
        <begin position="226"/>
        <end position="240"/>
    </location>
</feature>
<dbReference type="OrthoDB" id="3366823at2759"/>
<sequence length="564" mass="61417">MDQEAFRSLLSSSGASSSSGAPRAAFGSTQKRPRPRPQAALSQHDDDDYRKHRPSQDADTNVEDEQPKQRGPKWNSATGEAYVDRAAARREGREPGEDDEEAASVRALHEEWRQKWLAADTEEQRREVEEQMAFLGGDAKHSILVKGLDYALLAQQRAKAGGARGEEDDDLEQAYAGARQSPGEAESSKSSASSAKRSRQEILDALKRRKLDRGDASSPPQPQLSEELRKQREAEEERQRHLSKFKPIGAGTSGQLEKVIITKDGKRLRKKVKKPADGPTANGAREPVKPAATIAPSNAAVSSSSAPSPSSPSSRPAVATKPAPPAPLPSKRDFAPRQLKKGSGAVSTSETPAKEHESAPASVAVREKRDQPVSSGADDVDGSNHTRQNQADDLDEEEEDIFADAGRWTGLDADDDEDDEERRSKAVEPNARGKDAADLPLLPALSASGKRDWFGDGEEEEDRKEEPAASLQPPVHVSPSRQQTQTDAEQPNAPEASTGRLQGLSDSALPSSWSRHLLEQEREREARAERKKEEARRERVNKKREKKRAEREGAEGAQGGAGSE</sequence>
<dbReference type="PANTHER" id="PTHR12765">
    <property type="entry name" value="RED PROTEIN IK FACTOR CYTOKINE IK"/>
    <property type="match status" value="1"/>
</dbReference>
<comment type="subcellular location">
    <subcellularLocation>
        <location evidence="1">Nucleus</location>
    </subcellularLocation>
</comment>
<dbReference type="AlphaFoldDB" id="A0A316UUY5"/>
<dbReference type="RefSeq" id="XP_025363701.1">
    <property type="nucleotide sequence ID" value="XM_025508140.1"/>
</dbReference>
<evidence type="ECO:0000313" key="6">
    <source>
        <dbReference type="Proteomes" id="UP000245884"/>
    </source>
</evidence>
<keyword evidence="6" id="KW-1185">Reference proteome</keyword>
<dbReference type="InterPro" id="IPR012916">
    <property type="entry name" value="RED_N"/>
</dbReference>
<feature type="compositionally biased region" description="Low complexity" evidence="3">
    <location>
        <begin position="1"/>
        <end position="28"/>
    </location>
</feature>
<dbReference type="Pfam" id="PF07808">
    <property type="entry name" value="RED_N"/>
    <property type="match status" value="1"/>
</dbReference>
<feature type="region of interest" description="Disordered" evidence="3">
    <location>
        <begin position="1"/>
        <end position="106"/>
    </location>
</feature>
<dbReference type="Proteomes" id="UP000245884">
    <property type="component" value="Unassembled WGS sequence"/>
</dbReference>
<protein>
    <recommendedName>
        <fullName evidence="4">RED-like N-terminal domain-containing protein</fullName>
    </recommendedName>
</protein>